<dbReference type="EMBL" id="BMAO01020216">
    <property type="protein sequence ID" value="GFQ65769.1"/>
    <property type="molecule type" value="Genomic_DNA"/>
</dbReference>
<dbReference type="Proteomes" id="UP000887116">
    <property type="component" value="Unassembled WGS sequence"/>
</dbReference>
<comment type="caution">
    <text evidence="1">The sequence shown here is derived from an EMBL/GenBank/DDBJ whole genome shotgun (WGS) entry which is preliminary data.</text>
</comment>
<sequence length="125" mass="13894">MKEIQRGREKRIDVFFQKKIILHAPNGPIYSKFITTTLSQLERCLTHCHSHAATSTIKSTTYSSYYQHLFSRRNLSSASAVATPPPSPAVQSDSSLSTIMNFRSSNQAKPHSRSLKLRIGDGGSV</sequence>
<protein>
    <submittedName>
        <fullName evidence="1">Uncharacterized protein</fullName>
    </submittedName>
</protein>
<dbReference type="AlphaFoldDB" id="A0A8X6GF63"/>
<name>A0A8X6GF63_TRICU</name>
<evidence type="ECO:0000313" key="2">
    <source>
        <dbReference type="Proteomes" id="UP000887116"/>
    </source>
</evidence>
<accession>A0A8X6GF63</accession>
<evidence type="ECO:0000313" key="1">
    <source>
        <dbReference type="EMBL" id="GFQ65769.1"/>
    </source>
</evidence>
<organism evidence="1 2">
    <name type="scientific">Trichonephila clavata</name>
    <name type="common">Joro spider</name>
    <name type="synonym">Nephila clavata</name>
    <dbReference type="NCBI Taxonomy" id="2740835"/>
    <lineage>
        <taxon>Eukaryota</taxon>
        <taxon>Metazoa</taxon>
        <taxon>Ecdysozoa</taxon>
        <taxon>Arthropoda</taxon>
        <taxon>Chelicerata</taxon>
        <taxon>Arachnida</taxon>
        <taxon>Araneae</taxon>
        <taxon>Araneomorphae</taxon>
        <taxon>Entelegynae</taxon>
        <taxon>Araneoidea</taxon>
        <taxon>Nephilidae</taxon>
        <taxon>Trichonephila</taxon>
    </lineage>
</organism>
<reference evidence="1" key="1">
    <citation type="submission" date="2020-07" db="EMBL/GenBank/DDBJ databases">
        <title>Multicomponent nature underlies the extraordinary mechanical properties of spider dragline silk.</title>
        <authorList>
            <person name="Kono N."/>
            <person name="Nakamura H."/>
            <person name="Mori M."/>
            <person name="Yoshida Y."/>
            <person name="Ohtoshi R."/>
            <person name="Malay A.D."/>
            <person name="Moran D.A.P."/>
            <person name="Tomita M."/>
            <person name="Numata K."/>
            <person name="Arakawa K."/>
        </authorList>
    </citation>
    <scope>NUCLEOTIDE SEQUENCE</scope>
</reference>
<keyword evidence="2" id="KW-1185">Reference proteome</keyword>
<proteinExistence type="predicted"/>
<gene>
    <name evidence="1" type="ORF">TNCT_731381</name>
</gene>